<keyword evidence="2" id="KW-1185">Reference proteome</keyword>
<accession>A0A8S9SYP6</accession>
<proteinExistence type="predicted"/>
<sequence>MTIAYILLKLEKKSKAALKEMRPLLEERIAIFSVILVPVGQILQILGKQQQSENEKFLHRKILSEGIF</sequence>
<evidence type="ECO:0000313" key="1">
    <source>
        <dbReference type="EMBL" id="KAF3885471.1"/>
    </source>
</evidence>
<dbReference type="Proteomes" id="UP000029738">
    <property type="component" value="Unassembled WGS sequence"/>
</dbReference>
<gene>
    <name evidence="1" type="ORF">DA73_0400008380</name>
</gene>
<evidence type="ECO:0000313" key="2">
    <source>
        <dbReference type="Proteomes" id="UP000029738"/>
    </source>
</evidence>
<dbReference type="RefSeq" id="WP_038072433.1">
    <property type="nucleotide sequence ID" value="NZ_JHEG04000001.1"/>
</dbReference>
<reference evidence="1" key="1">
    <citation type="journal article" date="2015" name="Genome Announc.">
        <title>Draft Genome Sequence of Tolypothrix boutellei Strain VB521301.</title>
        <authorList>
            <person name="Chandrababunaidu M.M."/>
            <person name="Singh D."/>
            <person name="Sen D."/>
            <person name="Bhan S."/>
            <person name="Das S."/>
            <person name="Gupta A."/>
            <person name="Adhikary S.P."/>
            <person name="Tripathy S."/>
        </authorList>
    </citation>
    <scope>NUCLEOTIDE SEQUENCE</scope>
    <source>
        <strain evidence="1">VB521301</strain>
    </source>
</reference>
<comment type="caution">
    <text evidence="1">The sequence shown here is derived from an EMBL/GenBank/DDBJ whole genome shotgun (WGS) entry which is preliminary data.</text>
</comment>
<name>A0A8S9SYP6_9CYAN</name>
<reference evidence="1" key="2">
    <citation type="submission" date="2019-11" db="EMBL/GenBank/DDBJ databases">
        <title>Improved Assembly of Tolypothrix boutellei genome.</title>
        <authorList>
            <person name="Sarangi A.N."/>
            <person name="Mukherjee M."/>
            <person name="Ghosh S."/>
            <person name="Singh D."/>
            <person name="Das A."/>
            <person name="Kant S."/>
            <person name="Prusty A."/>
            <person name="Tripathy S."/>
        </authorList>
    </citation>
    <scope>NUCLEOTIDE SEQUENCE</scope>
    <source>
        <strain evidence="1">VB521301</strain>
    </source>
</reference>
<organism evidence="1 2">
    <name type="scientific">Tolypothrix bouteillei VB521301</name>
    <dbReference type="NCBI Taxonomy" id="1479485"/>
    <lineage>
        <taxon>Bacteria</taxon>
        <taxon>Bacillati</taxon>
        <taxon>Cyanobacteriota</taxon>
        <taxon>Cyanophyceae</taxon>
        <taxon>Nostocales</taxon>
        <taxon>Tolypothrichaceae</taxon>
        <taxon>Tolypothrix</taxon>
    </lineage>
</organism>
<dbReference type="AlphaFoldDB" id="A0A8S9SYP6"/>
<dbReference type="EMBL" id="JHEG04000001">
    <property type="protein sequence ID" value="KAF3885471.1"/>
    <property type="molecule type" value="Genomic_DNA"/>
</dbReference>
<protein>
    <submittedName>
        <fullName evidence="1">Uncharacterized protein</fullName>
    </submittedName>
</protein>